<protein>
    <submittedName>
        <fullName evidence="6">Hydrogenase iron-sulfur subunit</fullName>
    </submittedName>
</protein>
<keyword evidence="1" id="KW-0479">Metal-binding</keyword>
<evidence type="ECO:0000313" key="6">
    <source>
        <dbReference type="EMBL" id="HIH69701.1"/>
    </source>
</evidence>
<dbReference type="InterPro" id="IPR003813">
    <property type="entry name" value="MvhD/FlpD"/>
</dbReference>
<evidence type="ECO:0000313" key="7">
    <source>
        <dbReference type="Proteomes" id="UP000600363"/>
    </source>
</evidence>
<dbReference type="Proteomes" id="UP000600363">
    <property type="component" value="Unassembled WGS sequence"/>
</dbReference>
<feature type="domain" description="F420-non-reducing hydrogenase iron-sulfur subunit D" evidence="5">
    <location>
        <begin position="3"/>
        <end position="120"/>
    </location>
</feature>
<evidence type="ECO:0000256" key="2">
    <source>
        <dbReference type="ARBA" id="ARBA00023002"/>
    </source>
</evidence>
<name>A0A832RWL2_9EURY</name>
<keyword evidence="3" id="KW-0408">Iron</keyword>
<accession>A0A832RWL2</accession>
<sequence length="151" mass="16610">MSIVSITCMECGYGAADTAGVMRMKYDPEIKIVRVPCAGRARAAHLLEGFQRGARAMVVVGCCLGSCAYSGGNFVTLRKVKLVKRFLEEMGYDPDRVNQYTARAAEGDTITGDFEDVMKKADKGPDIAPNLVERALREVKESREYYGVTVR</sequence>
<proteinExistence type="predicted"/>
<dbReference type="AlphaFoldDB" id="A0A832RWL2"/>
<keyword evidence="4" id="KW-0411">Iron-sulfur</keyword>
<dbReference type="EMBL" id="DUIH01000012">
    <property type="protein sequence ID" value="HIH69701.1"/>
    <property type="molecule type" value="Genomic_DNA"/>
</dbReference>
<dbReference type="RefSeq" id="WP_052353212.1">
    <property type="nucleotide sequence ID" value="NZ_DUIH01000012.1"/>
</dbReference>
<evidence type="ECO:0000256" key="3">
    <source>
        <dbReference type="ARBA" id="ARBA00023004"/>
    </source>
</evidence>
<organism evidence="6 7">
    <name type="scientific">Methermicoccus shengliensis</name>
    <dbReference type="NCBI Taxonomy" id="660064"/>
    <lineage>
        <taxon>Archaea</taxon>
        <taxon>Methanobacteriati</taxon>
        <taxon>Methanobacteriota</taxon>
        <taxon>Stenosarchaea group</taxon>
        <taxon>Methanomicrobia</taxon>
        <taxon>Methanosarcinales</taxon>
        <taxon>Methermicoccaceae</taxon>
        <taxon>Methermicoccus</taxon>
    </lineage>
</organism>
<dbReference type="Pfam" id="PF02662">
    <property type="entry name" value="FlpD"/>
    <property type="match status" value="1"/>
</dbReference>
<reference evidence="6" key="1">
    <citation type="journal article" date="2020" name="bioRxiv">
        <title>A rank-normalized archaeal taxonomy based on genome phylogeny resolves widespread incomplete and uneven classifications.</title>
        <authorList>
            <person name="Rinke C."/>
            <person name="Chuvochina M."/>
            <person name="Mussig A.J."/>
            <person name="Chaumeil P.-A."/>
            <person name="Waite D.W."/>
            <person name="Whitman W.B."/>
            <person name="Parks D.H."/>
            <person name="Hugenholtz P."/>
        </authorList>
    </citation>
    <scope>NUCLEOTIDE SEQUENCE</scope>
    <source>
        <strain evidence="6">UBA12518</strain>
    </source>
</reference>
<comment type="caution">
    <text evidence="6">The sequence shown here is derived from an EMBL/GenBank/DDBJ whole genome shotgun (WGS) entry which is preliminary data.</text>
</comment>
<dbReference type="GO" id="GO:0051536">
    <property type="term" value="F:iron-sulfur cluster binding"/>
    <property type="evidence" value="ECO:0007669"/>
    <property type="project" value="UniProtKB-KW"/>
</dbReference>
<evidence type="ECO:0000256" key="4">
    <source>
        <dbReference type="ARBA" id="ARBA00023014"/>
    </source>
</evidence>
<dbReference type="GO" id="GO:0016491">
    <property type="term" value="F:oxidoreductase activity"/>
    <property type="evidence" value="ECO:0007669"/>
    <property type="project" value="UniProtKB-KW"/>
</dbReference>
<evidence type="ECO:0000259" key="5">
    <source>
        <dbReference type="Pfam" id="PF02662"/>
    </source>
</evidence>
<evidence type="ECO:0000256" key="1">
    <source>
        <dbReference type="ARBA" id="ARBA00022723"/>
    </source>
</evidence>
<gene>
    <name evidence="6" type="ORF">HA299_03650</name>
</gene>
<dbReference type="GO" id="GO:0046872">
    <property type="term" value="F:metal ion binding"/>
    <property type="evidence" value="ECO:0007669"/>
    <property type="project" value="UniProtKB-KW"/>
</dbReference>
<keyword evidence="2" id="KW-0560">Oxidoreductase</keyword>